<protein>
    <recommendedName>
        <fullName evidence="3">DUF4142 domain-containing protein</fullName>
    </recommendedName>
</protein>
<dbReference type="Proteomes" id="UP000620550">
    <property type="component" value="Unassembled WGS sequence"/>
</dbReference>
<organism evidence="1 2">
    <name type="scientific">Sphingobacterium griseoflavum</name>
    <dbReference type="NCBI Taxonomy" id="1474952"/>
    <lineage>
        <taxon>Bacteria</taxon>
        <taxon>Pseudomonadati</taxon>
        <taxon>Bacteroidota</taxon>
        <taxon>Sphingobacteriia</taxon>
        <taxon>Sphingobacteriales</taxon>
        <taxon>Sphingobacteriaceae</taxon>
        <taxon>Sphingobacterium</taxon>
    </lineage>
</organism>
<dbReference type="EMBL" id="BNAF01000006">
    <property type="protein sequence ID" value="GHE35393.1"/>
    <property type="molecule type" value="Genomic_DNA"/>
</dbReference>
<evidence type="ECO:0000313" key="2">
    <source>
        <dbReference type="Proteomes" id="UP000620550"/>
    </source>
</evidence>
<reference evidence="2" key="1">
    <citation type="journal article" date="2019" name="Int. J. Syst. Evol. Microbiol.">
        <title>The Global Catalogue of Microorganisms (GCM) 10K type strain sequencing project: providing services to taxonomists for standard genome sequencing and annotation.</title>
        <authorList>
            <consortium name="The Broad Institute Genomics Platform"/>
            <consortium name="The Broad Institute Genome Sequencing Center for Infectious Disease"/>
            <person name="Wu L."/>
            <person name="Ma J."/>
        </authorList>
    </citation>
    <scope>NUCLEOTIDE SEQUENCE [LARGE SCALE GENOMIC DNA]</scope>
    <source>
        <strain evidence="2">CGMCC 1.12966</strain>
    </source>
</reference>
<evidence type="ECO:0008006" key="3">
    <source>
        <dbReference type="Google" id="ProtNLM"/>
    </source>
</evidence>
<accession>A0ABQ3HUB2</accession>
<gene>
    <name evidence="1" type="ORF">GCM10017764_18340</name>
</gene>
<keyword evidence="2" id="KW-1185">Reference proteome</keyword>
<comment type="caution">
    <text evidence="1">The sequence shown here is derived from an EMBL/GenBank/DDBJ whole genome shotgun (WGS) entry which is preliminary data.</text>
</comment>
<evidence type="ECO:0000313" key="1">
    <source>
        <dbReference type="EMBL" id="GHE35393.1"/>
    </source>
</evidence>
<proteinExistence type="predicted"/>
<name>A0ABQ3HUB2_9SPHI</name>
<sequence length="164" mass="19057">MLTLSACKSEDRSQERASSTIRQLVLLRTEGLALAEFVEAKSQDSDVIQMGKQLKSYYQQTHPEFLNACAGNKLDLDDSDFDSLWTSISDRFQKSNQSIENTCLYLCEENIKASINLYEEIIQQHEFEEISYFSFIALPDLYNQQEYLNNLRSNMRFQQAQIQL</sequence>